<feature type="region of interest" description="Disordered" evidence="2">
    <location>
        <begin position="275"/>
        <end position="295"/>
    </location>
</feature>
<evidence type="ECO:0000256" key="1">
    <source>
        <dbReference type="SAM" id="Coils"/>
    </source>
</evidence>
<feature type="compositionally biased region" description="Low complexity" evidence="2">
    <location>
        <begin position="277"/>
        <end position="287"/>
    </location>
</feature>
<feature type="coiled-coil region" evidence="1">
    <location>
        <begin position="232"/>
        <end position="271"/>
    </location>
</feature>
<keyword evidence="1" id="KW-0175">Coiled coil</keyword>
<feature type="region of interest" description="Disordered" evidence="2">
    <location>
        <begin position="99"/>
        <end position="131"/>
    </location>
</feature>
<dbReference type="Proteomes" id="UP001489004">
    <property type="component" value="Unassembled WGS sequence"/>
</dbReference>
<protein>
    <submittedName>
        <fullName evidence="3">Uncharacterized protein</fullName>
    </submittedName>
</protein>
<organism evidence="3 4">
    <name type="scientific">[Myrmecia] bisecta</name>
    <dbReference type="NCBI Taxonomy" id="41462"/>
    <lineage>
        <taxon>Eukaryota</taxon>
        <taxon>Viridiplantae</taxon>
        <taxon>Chlorophyta</taxon>
        <taxon>core chlorophytes</taxon>
        <taxon>Trebouxiophyceae</taxon>
        <taxon>Trebouxiales</taxon>
        <taxon>Trebouxiaceae</taxon>
        <taxon>Myrmecia</taxon>
    </lineage>
</organism>
<reference evidence="3 4" key="1">
    <citation type="journal article" date="2024" name="Nat. Commun.">
        <title>Phylogenomics reveals the evolutionary origins of lichenization in chlorophyte algae.</title>
        <authorList>
            <person name="Puginier C."/>
            <person name="Libourel C."/>
            <person name="Otte J."/>
            <person name="Skaloud P."/>
            <person name="Haon M."/>
            <person name="Grisel S."/>
            <person name="Petersen M."/>
            <person name="Berrin J.G."/>
            <person name="Delaux P.M."/>
            <person name="Dal Grande F."/>
            <person name="Keller J."/>
        </authorList>
    </citation>
    <scope>NUCLEOTIDE SEQUENCE [LARGE SCALE GENOMIC DNA]</scope>
    <source>
        <strain evidence="3 4">SAG 2043</strain>
    </source>
</reference>
<feature type="compositionally biased region" description="Basic and acidic residues" evidence="2">
    <location>
        <begin position="112"/>
        <end position="124"/>
    </location>
</feature>
<gene>
    <name evidence="3" type="ORF">WJX72_011775</name>
</gene>
<proteinExistence type="predicted"/>
<keyword evidence="4" id="KW-1185">Reference proteome</keyword>
<sequence length="295" mass="33233">MQSTRRDALQSVRASTAPNWTLNTLGAGHRGRAQPSFHPAESLTGGLAKFFAASEPLSFSPRRHHRHDPPSTAAAEPHILNCNRGYYVRRQANPEGLYHRHRGSAPPPTISTKHDGKRFVEEPKGLVPRIQGMRQYTELREKPAGQLAQEPQLHHIRRYPAREGKERSLEESLHRKIAVTRDSYYGTGRAGDLSKLFSPPPRVEDIPEYQHHCVESPTFLRYCKSLPPRTGVSPLERHMEQLQEKVAKENRRALEAVLQLEEWEVRQAEKLAPIEIKPPAAGAAAGKTSRMANKS</sequence>
<evidence type="ECO:0000313" key="4">
    <source>
        <dbReference type="Proteomes" id="UP001489004"/>
    </source>
</evidence>
<dbReference type="AlphaFoldDB" id="A0AAW1QTN1"/>
<comment type="caution">
    <text evidence="3">The sequence shown here is derived from an EMBL/GenBank/DDBJ whole genome shotgun (WGS) entry which is preliminary data.</text>
</comment>
<accession>A0AAW1QTN1</accession>
<dbReference type="EMBL" id="JALJOR010000002">
    <property type="protein sequence ID" value="KAK9824619.1"/>
    <property type="molecule type" value="Genomic_DNA"/>
</dbReference>
<evidence type="ECO:0000313" key="3">
    <source>
        <dbReference type="EMBL" id="KAK9824619.1"/>
    </source>
</evidence>
<evidence type="ECO:0000256" key="2">
    <source>
        <dbReference type="SAM" id="MobiDB-lite"/>
    </source>
</evidence>
<name>A0AAW1QTN1_9CHLO</name>